<proteinExistence type="predicted"/>
<name>A0A2I0B1X9_9ASPA</name>
<dbReference type="Proteomes" id="UP000236161">
    <property type="component" value="Unassembled WGS sequence"/>
</dbReference>
<evidence type="ECO:0000313" key="1">
    <source>
        <dbReference type="EMBL" id="PKA61782.1"/>
    </source>
</evidence>
<keyword evidence="2" id="KW-1185">Reference proteome</keyword>
<gene>
    <name evidence="1" type="ORF">AXF42_Ash008613</name>
</gene>
<protein>
    <submittedName>
        <fullName evidence="1">Uncharacterized protein</fullName>
    </submittedName>
</protein>
<organism evidence="1 2">
    <name type="scientific">Apostasia shenzhenica</name>
    <dbReference type="NCBI Taxonomy" id="1088818"/>
    <lineage>
        <taxon>Eukaryota</taxon>
        <taxon>Viridiplantae</taxon>
        <taxon>Streptophyta</taxon>
        <taxon>Embryophyta</taxon>
        <taxon>Tracheophyta</taxon>
        <taxon>Spermatophyta</taxon>
        <taxon>Magnoliopsida</taxon>
        <taxon>Liliopsida</taxon>
        <taxon>Asparagales</taxon>
        <taxon>Orchidaceae</taxon>
        <taxon>Apostasioideae</taxon>
        <taxon>Apostasia</taxon>
    </lineage>
</organism>
<dbReference type="EMBL" id="KZ451923">
    <property type="protein sequence ID" value="PKA61782.1"/>
    <property type="molecule type" value="Genomic_DNA"/>
</dbReference>
<sequence length="105" mass="11759">MGTPVLAYVVPQLQDSLKGVLQAFGSPLQAKRNAALKMQYEVYNGMTNSLQLPQAKQLMEKQDLIWTSRPRIILVTSSPLQIETLFKAKVENRAAMHVPNKAEHV</sequence>
<evidence type="ECO:0000313" key="2">
    <source>
        <dbReference type="Proteomes" id="UP000236161"/>
    </source>
</evidence>
<dbReference type="AlphaFoldDB" id="A0A2I0B1X9"/>
<accession>A0A2I0B1X9</accession>
<reference evidence="1 2" key="1">
    <citation type="journal article" date="2017" name="Nature">
        <title>The Apostasia genome and the evolution of orchids.</title>
        <authorList>
            <person name="Zhang G.Q."/>
            <person name="Liu K.W."/>
            <person name="Li Z."/>
            <person name="Lohaus R."/>
            <person name="Hsiao Y.Y."/>
            <person name="Niu S.C."/>
            <person name="Wang J.Y."/>
            <person name="Lin Y.C."/>
            <person name="Xu Q."/>
            <person name="Chen L.J."/>
            <person name="Yoshida K."/>
            <person name="Fujiwara S."/>
            <person name="Wang Z.W."/>
            <person name="Zhang Y.Q."/>
            <person name="Mitsuda N."/>
            <person name="Wang M."/>
            <person name="Liu G.H."/>
            <person name="Pecoraro L."/>
            <person name="Huang H.X."/>
            <person name="Xiao X.J."/>
            <person name="Lin M."/>
            <person name="Wu X.Y."/>
            <person name="Wu W.L."/>
            <person name="Chen Y.Y."/>
            <person name="Chang S.B."/>
            <person name="Sakamoto S."/>
            <person name="Ohme-Takagi M."/>
            <person name="Yagi M."/>
            <person name="Zeng S.J."/>
            <person name="Shen C.Y."/>
            <person name="Yeh C.M."/>
            <person name="Luo Y.B."/>
            <person name="Tsai W.C."/>
            <person name="Van de Peer Y."/>
            <person name="Liu Z.J."/>
        </authorList>
    </citation>
    <scope>NUCLEOTIDE SEQUENCE [LARGE SCALE GENOMIC DNA]</scope>
    <source>
        <strain evidence="2">cv. Shenzhen</strain>
        <tissue evidence="1">Stem</tissue>
    </source>
</reference>